<dbReference type="EMBL" id="REGN01013691">
    <property type="protein sequence ID" value="RMZ93595.1"/>
    <property type="molecule type" value="Genomic_DNA"/>
</dbReference>
<organism evidence="1 2">
    <name type="scientific">Brachionus plicatilis</name>
    <name type="common">Marine rotifer</name>
    <name type="synonym">Brachionus muelleri</name>
    <dbReference type="NCBI Taxonomy" id="10195"/>
    <lineage>
        <taxon>Eukaryota</taxon>
        <taxon>Metazoa</taxon>
        <taxon>Spiralia</taxon>
        <taxon>Gnathifera</taxon>
        <taxon>Rotifera</taxon>
        <taxon>Eurotatoria</taxon>
        <taxon>Monogononta</taxon>
        <taxon>Pseudotrocha</taxon>
        <taxon>Ploima</taxon>
        <taxon>Brachionidae</taxon>
        <taxon>Brachionus</taxon>
    </lineage>
</organism>
<dbReference type="Proteomes" id="UP000276133">
    <property type="component" value="Unassembled WGS sequence"/>
</dbReference>
<evidence type="ECO:0000313" key="2">
    <source>
        <dbReference type="Proteomes" id="UP000276133"/>
    </source>
</evidence>
<sequence length="68" mass="8211">MIKLCTNYFLGCPNYYKKKYYSELFKAKQEERKKGILIDMAVPVDKNIIIEENEKVNFIYIFKKVIDH</sequence>
<gene>
    <name evidence="1" type="ORF">BpHYR1_050700</name>
</gene>
<keyword evidence="2" id="KW-1185">Reference proteome</keyword>
<dbReference type="AlphaFoldDB" id="A0A3M7P3F8"/>
<accession>A0A3M7P3F8</accession>
<name>A0A3M7P3F8_BRAPC</name>
<reference evidence="1 2" key="1">
    <citation type="journal article" date="2018" name="Sci. Rep.">
        <title>Genomic signatures of local adaptation to the degree of environmental predictability in rotifers.</title>
        <authorList>
            <person name="Franch-Gras L."/>
            <person name="Hahn C."/>
            <person name="Garcia-Roger E.M."/>
            <person name="Carmona M.J."/>
            <person name="Serra M."/>
            <person name="Gomez A."/>
        </authorList>
    </citation>
    <scope>NUCLEOTIDE SEQUENCE [LARGE SCALE GENOMIC DNA]</scope>
    <source>
        <strain evidence="1">HYR1</strain>
    </source>
</reference>
<comment type="caution">
    <text evidence="1">The sequence shown here is derived from an EMBL/GenBank/DDBJ whole genome shotgun (WGS) entry which is preliminary data.</text>
</comment>
<evidence type="ECO:0000313" key="1">
    <source>
        <dbReference type="EMBL" id="RMZ93595.1"/>
    </source>
</evidence>
<proteinExistence type="predicted"/>
<protein>
    <submittedName>
        <fullName evidence="1">Uncharacterized protein</fullName>
    </submittedName>
</protein>